<organism evidence="2 3">
    <name type="scientific">Asbolus verrucosus</name>
    <name type="common">Desert ironclad beetle</name>
    <dbReference type="NCBI Taxonomy" id="1661398"/>
    <lineage>
        <taxon>Eukaryota</taxon>
        <taxon>Metazoa</taxon>
        <taxon>Ecdysozoa</taxon>
        <taxon>Arthropoda</taxon>
        <taxon>Hexapoda</taxon>
        <taxon>Insecta</taxon>
        <taxon>Pterygota</taxon>
        <taxon>Neoptera</taxon>
        <taxon>Endopterygota</taxon>
        <taxon>Coleoptera</taxon>
        <taxon>Polyphaga</taxon>
        <taxon>Cucujiformia</taxon>
        <taxon>Tenebrionidae</taxon>
        <taxon>Pimeliinae</taxon>
        <taxon>Asbolus</taxon>
    </lineage>
</organism>
<dbReference type="EMBL" id="QDEB01031958">
    <property type="protein sequence ID" value="RZC39695.1"/>
    <property type="molecule type" value="Genomic_DNA"/>
</dbReference>
<evidence type="ECO:0000313" key="2">
    <source>
        <dbReference type="EMBL" id="RZC39695.1"/>
    </source>
</evidence>
<feature type="domain" description="Mutator-like transposase" evidence="1">
    <location>
        <begin position="3"/>
        <end position="66"/>
    </location>
</feature>
<comment type="caution">
    <text evidence="2">The sequence shown here is derived from an EMBL/GenBank/DDBJ whole genome shotgun (WGS) entry which is preliminary data.</text>
</comment>
<dbReference type="Proteomes" id="UP000292052">
    <property type="component" value="Unassembled WGS sequence"/>
</dbReference>
<feature type="non-terminal residue" evidence="2">
    <location>
        <position position="67"/>
    </location>
</feature>
<protein>
    <recommendedName>
        <fullName evidence="1">Mutator-like transposase domain-containing protein</fullName>
    </recommendedName>
</protein>
<evidence type="ECO:0000259" key="1">
    <source>
        <dbReference type="Pfam" id="PF20700"/>
    </source>
</evidence>
<dbReference type="InterPro" id="IPR049012">
    <property type="entry name" value="Mutator_transp_dom"/>
</dbReference>
<keyword evidence="3" id="KW-1185">Reference proteome</keyword>
<dbReference type="AlphaFoldDB" id="A0A482W453"/>
<accession>A0A482W453</accession>
<dbReference type="Pfam" id="PF20700">
    <property type="entry name" value="Mutator"/>
    <property type="match status" value="1"/>
</dbReference>
<gene>
    <name evidence="2" type="ORF">BDFB_014681</name>
</gene>
<sequence>MNNVKDLATEEMRDAAVEVGDVKNGTSEIAVIVDGAWSKRSYRSNYNVLSGVGCIVGARIKKVLYMG</sequence>
<proteinExistence type="predicted"/>
<name>A0A482W453_ASBVE</name>
<evidence type="ECO:0000313" key="3">
    <source>
        <dbReference type="Proteomes" id="UP000292052"/>
    </source>
</evidence>
<dbReference type="OrthoDB" id="6431392at2759"/>
<reference evidence="2 3" key="1">
    <citation type="submission" date="2017-03" db="EMBL/GenBank/DDBJ databases">
        <title>Genome of the blue death feigning beetle - Asbolus verrucosus.</title>
        <authorList>
            <person name="Rider S.D."/>
        </authorList>
    </citation>
    <scope>NUCLEOTIDE SEQUENCE [LARGE SCALE GENOMIC DNA]</scope>
    <source>
        <strain evidence="2">Butters</strain>
        <tissue evidence="2">Head and leg muscle</tissue>
    </source>
</reference>